<dbReference type="Pfam" id="PF08388">
    <property type="entry name" value="GIIM"/>
    <property type="match status" value="1"/>
</dbReference>
<keyword evidence="2" id="KW-0378">Hydrolase</keyword>
<evidence type="ECO:0000259" key="1">
    <source>
        <dbReference type="PROSITE" id="PS50878"/>
    </source>
</evidence>
<dbReference type="InterPro" id="IPR003615">
    <property type="entry name" value="HNH_nuc"/>
</dbReference>
<dbReference type="EMBL" id="CP017708">
    <property type="protein sequence ID" value="AOY82495.1"/>
    <property type="molecule type" value="Genomic_DNA"/>
</dbReference>
<dbReference type="PANTHER" id="PTHR34047:SF10">
    <property type="entry name" value="GROUP II INTRON-ASSOCIATED OPEN READING FRAME"/>
    <property type="match status" value="1"/>
</dbReference>
<reference evidence="3" key="1">
    <citation type="submission" date="2016-10" db="EMBL/GenBank/DDBJ databases">
        <title>Comparative genomics uncovers the prolific and rare metabolic potential of the cyanobacterial genus Moorea.</title>
        <authorList>
            <person name="Leao T."/>
            <person name="Castelao G."/>
            <person name="Korobeynikov A."/>
            <person name="Monroe E.A."/>
            <person name="Podell S."/>
            <person name="Glukhov E."/>
            <person name="Allen E."/>
            <person name="Gerwick W.H."/>
            <person name="Gerwick L."/>
        </authorList>
    </citation>
    <scope>NUCLEOTIDE SEQUENCE [LARGE SCALE GENOMIC DNA]</scope>
    <source>
        <strain evidence="3">JHB</strain>
    </source>
</reference>
<sequence length="324" mass="38041">MEKRIKDYANSLPGTKRDNRQALSLIRYADDFVIIHKDQTVVKECQKVINKWLKDMGLKLKPSKTRITYTSEGFDFLGFNIRQYEVGKNQSKKGFKTIIKPSKEKIIEHYGQLSEVIDRHRAAPQKALIGNLKPIIRGWCNYYSGVCSQDTFENLGNMLWNKLQRWGYRRHPNKSKTWVNNKYWGTKVEKAKKPWEAPKVYNWIFMTGKDNCLPKHAETKIVRHTKIKDSRSPYDGDLIYWSTRMRKHPEMTNQKGRLLKRQKGKCNHCGLTFRDGDLLEKHHILPRALGGNNSEKNLELLHRHCHDTKHGTKIDSSELDKHPF</sequence>
<feature type="domain" description="Reverse transcriptase" evidence="1">
    <location>
        <begin position="1"/>
        <end position="81"/>
    </location>
</feature>
<dbReference type="InterPro" id="IPR043502">
    <property type="entry name" value="DNA/RNA_pol_sf"/>
</dbReference>
<dbReference type="SMART" id="SM00507">
    <property type="entry name" value="HNHc"/>
    <property type="match status" value="1"/>
</dbReference>
<proteinExistence type="predicted"/>
<dbReference type="PANTHER" id="PTHR34047">
    <property type="entry name" value="NUCLEAR INTRON MATURASE 1, MITOCHONDRIAL-RELATED"/>
    <property type="match status" value="1"/>
</dbReference>
<dbReference type="CDD" id="cd00085">
    <property type="entry name" value="HNHc"/>
    <property type="match status" value="1"/>
</dbReference>
<name>A0A1D9G4R6_MOOP1</name>
<dbReference type="Pfam" id="PF01844">
    <property type="entry name" value="HNH"/>
    <property type="match status" value="1"/>
</dbReference>
<evidence type="ECO:0000313" key="3">
    <source>
        <dbReference type="Proteomes" id="UP000176944"/>
    </source>
</evidence>
<dbReference type="GO" id="GO:0008270">
    <property type="term" value="F:zinc ion binding"/>
    <property type="evidence" value="ECO:0007669"/>
    <property type="project" value="InterPro"/>
</dbReference>
<dbReference type="InterPro" id="IPR000477">
    <property type="entry name" value="RT_dom"/>
</dbReference>
<evidence type="ECO:0000313" key="2">
    <source>
        <dbReference type="EMBL" id="AOY82495.1"/>
    </source>
</evidence>
<dbReference type="InterPro" id="IPR051083">
    <property type="entry name" value="GrpII_Intron_Splice-Mob/Def"/>
</dbReference>
<dbReference type="AlphaFoldDB" id="A0A1D9G4R6"/>
<gene>
    <name evidence="2" type="ORF">BJP36_23860</name>
</gene>
<dbReference type="SUPFAM" id="SSF56672">
    <property type="entry name" value="DNA/RNA polymerases"/>
    <property type="match status" value="1"/>
</dbReference>
<keyword evidence="2" id="KW-0540">Nuclease</keyword>
<protein>
    <submittedName>
        <fullName evidence="2">Restriction endonuclease</fullName>
    </submittedName>
</protein>
<dbReference type="Pfam" id="PF00078">
    <property type="entry name" value="RVT_1"/>
    <property type="match status" value="1"/>
</dbReference>
<accession>A0A1D9G4R6</accession>
<dbReference type="InterPro" id="IPR002711">
    <property type="entry name" value="HNH"/>
</dbReference>
<keyword evidence="2" id="KW-0255">Endonuclease</keyword>
<dbReference type="Proteomes" id="UP000176944">
    <property type="component" value="Chromosome"/>
</dbReference>
<dbReference type="GO" id="GO:0003676">
    <property type="term" value="F:nucleic acid binding"/>
    <property type="evidence" value="ECO:0007669"/>
    <property type="project" value="InterPro"/>
</dbReference>
<dbReference type="InterPro" id="IPR013597">
    <property type="entry name" value="Mat_intron_G2"/>
</dbReference>
<dbReference type="PROSITE" id="PS50878">
    <property type="entry name" value="RT_POL"/>
    <property type="match status" value="1"/>
</dbReference>
<dbReference type="GO" id="GO:0004519">
    <property type="term" value="F:endonuclease activity"/>
    <property type="evidence" value="ECO:0007669"/>
    <property type="project" value="UniProtKB-KW"/>
</dbReference>
<organism evidence="2 3">
    <name type="scientific">Moorena producens (strain JHB)</name>
    <dbReference type="NCBI Taxonomy" id="1454205"/>
    <lineage>
        <taxon>Bacteria</taxon>
        <taxon>Bacillati</taxon>
        <taxon>Cyanobacteriota</taxon>
        <taxon>Cyanophyceae</taxon>
        <taxon>Coleofasciculales</taxon>
        <taxon>Coleofasciculaceae</taxon>
        <taxon>Moorena</taxon>
    </lineage>
</organism>
<dbReference type="Gene3D" id="1.10.30.50">
    <property type="match status" value="1"/>
</dbReference>